<comment type="caution">
    <text evidence="1">The sequence shown here is derived from an EMBL/GenBank/DDBJ whole genome shotgun (WGS) entry which is preliminary data.</text>
</comment>
<dbReference type="EMBL" id="CARXXK010001275">
    <property type="protein sequence ID" value="CAI6375184.1"/>
    <property type="molecule type" value="Genomic_DNA"/>
</dbReference>
<gene>
    <name evidence="1" type="ORF">MEUPH1_LOCUS28715</name>
</gene>
<evidence type="ECO:0000313" key="1">
    <source>
        <dbReference type="EMBL" id="CAI6375184.1"/>
    </source>
</evidence>
<keyword evidence="2" id="KW-1185">Reference proteome</keyword>
<name>A0AAV0Y2N8_9HEMI</name>
<sequence>MTLCPETQPLRLGTAGLKCEIKLFMKPTIIPRTCAIKYLELSRSIYHKLKNHNKCIYIINTLDDVAVTCDQWDNAKNIQLRGVGIITLSEQCRAHTPQVVLTPNRHLKFVQYSDFIPPVNIPTSVKIPLLPSAKLDSLLIHQNPVVKLNDISDFSKPRGVGKRSPGGKR</sequence>
<proteinExistence type="predicted"/>
<protein>
    <submittedName>
        <fullName evidence="1">Uncharacterized protein</fullName>
    </submittedName>
</protein>
<dbReference type="AlphaFoldDB" id="A0AAV0Y2N8"/>
<reference evidence="1 2" key="1">
    <citation type="submission" date="2023-01" db="EMBL/GenBank/DDBJ databases">
        <authorList>
            <person name="Whitehead M."/>
        </authorList>
    </citation>
    <scope>NUCLEOTIDE SEQUENCE [LARGE SCALE GENOMIC DNA]</scope>
</reference>
<organism evidence="1 2">
    <name type="scientific">Macrosiphum euphorbiae</name>
    <name type="common">potato aphid</name>
    <dbReference type="NCBI Taxonomy" id="13131"/>
    <lineage>
        <taxon>Eukaryota</taxon>
        <taxon>Metazoa</taxon>
        <taxon>Ecdysozoa</taxon>
        <taxon>Arthropoda</taxon>
        <taxon>Hexapoda</taxon>
        <taxon>Insecta</taxon>
        <taxon>Pterygota</taxon>
        <taxon>Neoptera</taxon>
        <taxon>Paraneoptera</taxon>
        <taxon>Hemiptera</taxon>
        <taxon>Sternorrhyncha</taxon>
        <taxon>Aphidomorpha</taxon>
        <taxon>Aphidoidea</taxon>
        <taxon>Aphididae</taxon>
        <taxon>Macrosiphini</taxon>
        <taxon>Macrosiphum</taxon>
    </lineage>
</organism>
<dbReference type="Proteomes" id="UP001160148">
    <property type="component" value="Unassembled WGS sequence"/>
</dbReference>
<evidence type="ECO:0000313" key="2">
    <source>
        <dbReference type="Proteomes" id="UP001160148"/>
    </source>
</evidence>
<dbReference type="Pfam" id="PF12259">
    <property type="entry name" value="Baculo_F"/>
    <property type="match status" value="1"/>
</dbReference>
<accession>A0AAV0Y2N8</accession>
<dbReference type="InterPro" id="IPR022048">
    <property type="entry name" value="Envelope_fusion-like"/>
</dbReference>